<organism evidence="2 3">
    <name type="scientific">Cryoendolithus antarcticus</name>
    <dbReference type="NCBI Taxonomy" id="1507870"/>
    <lineage>
        <taxon>Eukaryota</taxon>
        <taxon>Fungi</taxon>
        <taxon>Dikarya</taxon>
        <taxon>Ascomycota</taxon>
        <taxon>Pezizomycotina</taxon>
        <taxon>Dothideomycetes</taxon>
        <taxon>Dothideomycetidae</taxon>
        <taxon>Cladosporiales</taxon>
        <taxon>Cladosporiaceae</taxon>
        <taxon>Cryoendolithus</taxon>
    </lineage>
</organism>
<dbReference type="PANTHER" id="PTHR38790">
    <property type="entry name" value="2EXR DOMAIN-CONTAINING PROTEIN-RELATED"/>
    <property type="match status" value="1"/>
</dbReference>
<dbReference type="Proteomes" id="UP000192596">
    <property type="component" value="Unassembled WGS sequence"/>
</dbReference>
<comment type="caution">
    <text evidence="2">The sequence shown here is derived from an EMBL/GenBank/DDBJ whole genome shotgun (WGS) entry which is preliminary data.</text>
</comment>
<proteinExistence type="predicted"/>
<protein>
    <recommendedName>
        <fullName evidence="1">DUF7730 domain-containing protein</fullName>
    </recommendedName>
</protein>
<gene>
    <name evidence="2" type="ORF">B0A48_02399</name>
</gene>
<dbReference type="AlphaFoldDB" id="A0A1V8TNI7"/>
<name>A0A1V8TNI7_9PEZI</name>
<sequence>MHVSRIVRARHHNKGKTKITSAPIYMELLRTCRTIYNEASPVLYKHAIFDISVTQMLTMDGNSPKLCWLDDLVLSPHLRNVYLHNSEFLFDDLQIEYGFEETIAKLVDKLNKRPSITWLHINMEIGRLHECAQHFEGFKDLDCPGAVITISTSCPTTRLRPDGVMPANGAAMLDRIMTRLGAKVQTWLRLPVYEFAFLDQIVTLQVARSVRIFDPLERISTVGHAGLLTTCRAIYAEAKPILYKKTIFDITLLAEDYPSYSSRKLCWLDDLRIGATQSVYLRVPDRI</sequence>
<dbReference type="EMBL" id="NAJO01000004">
    <property type="protein sequence ID" value="OQO12935.1"/>
    <property type="molecule type" value="Genomic_DNA"/>
</dbReference>
<dbReference type="OrthoDB" id="515692at2759"/>
<dbReference type="InParanoid" id="A0A1V8TNI7"/>
<feature type="domain" description="DUF7730" evidence="1">
    <location>
        <begin position="22"/>
        <end position="78"/>
    </location>
</feature>
<accession>A0A1V8TNI7</accession>
<dbReference type="InterPro" id="IPR056632">
    <property type="entry name" value="DUF7730"/>
</dbReference>
<evidence type="ECO:0000313" key="2">
    <source>
        <dbReference type="EMBL" id="OQO12935.1"/>
    </source>
</evidence>
<evidence type="ECO:0000313" key="3">
    <source>
        <dbReference type="Proteomes" id="UP000192596"/>
    </source>
</evidence>
<reference evidence="3" key="1">
    <citation type="submission" date="2017-03" db="EMBL/GenBank/DDBJ databases">
        <title>Genomes of endolithic fungi from Antarctica.</title>
        <authorList>
            <person name="Coleine C."/>
            <person name="Masonjones S."/>
            <person name="Stajich J.E."/>
        </authorList>
    </citation>
    <scope>NUCLEOTIDE SEQUENCE [LARGE SCALE GENOMIC DNA]</scope>
    <source>
        <strain evidence="3">CCFEE 5527</strain>
    </source>
</reference>
<evidence type="ECO:0000259" key="1">
    <source>
        <dbReference type="Pfam" id="PF24864"/>
    </source>
</evidence>
<dbReference type="Pfam" id="PF24864">
    <property type="entry name" value="DUF7730"/>
    <property type="match status" value="1"/>
</dbReference>
<keyword evidence="3" id="KW-1185">Reference proteome</keyword>